<evidence type="ECO:0000259" key="7">
    <source>
        <dbReference type="Pfam" id="PF00892"/>
    </source>
</evidence>
<evidence type="ECO:0000256" key="3">
    <source>
        <dbReference type="ARBA" id="ARBA00022692"/>
    </source>
</evidence>
<dbReference type="Gene3D" id="1.10.3730.20">
    <property type="match status" value="1"/>
</dbReference>
<evidence type="ECO:0000256" key="6">
    <source>
        <dbReference type="SAM" id="Phobius"/>
    </source>
</evidence>
<dbReference type="GO" id="GO:0005886">
    <property type="term" value="C:plasma membrane"/>
    <property type="evidence" value="ECO:0007669"/>
    <property type="project" value="UniProtKB-SubCell"/>
</dbReference>
<feature type="transmembrane region" description="Helical" evidence="6">
    <location>
        <begin position="121"/>
        <end position="138"/>
    </location>
</feature>
<feature type="transmembrane region" description="Helical" evidence="6">
    <location>
        <begin position="33"/>
        <end position="53"/>
    </location>
</feature>
<protein>
    <submittedName>
        <fullName evidence="8">DMT family transporter</fullName>
    </submittedName>
</protein>
<gene>
    <name evidence="8" type="ORF">H0S81_07300</name>
</gene>
<feature type="transmembrane region" description="Helical" evidence="6">
    <location>
        <begin position="158"/>
        <end position="175"/>
    </location>
</feature>
<feature type="transmembrane region" description="Helical" evidence="6">
    <location>
        <begin position="254"/>
        <end position="271"/>
    </location>
</feature>
<feature type="transmembrane region" description="Helical" evidence="6">
    <location>
        <begin position="277"/>
        <end position="295"/>
    </location>
</feature>
<comment type="subcellular location">
    <subcellularLocation>
        <location evidence="1">Cell membrane</location>
        <topology evidence="1">Multi-pass membrane protein</topology>
    </subcellularLocation>
</comment>
<feature type="transmembrane region" description="Helical" evidence="6">
    <location>
        <begin position="93"/>
        <end position="114"/>
    </location>
</feature>
<accession>A0A931GE43</accession>
<dbReference type="InterPro" id="IPR000620">
    <property type="entry name" value="EamA_dom"/>
</dbReference>
<feature type="transmembrane region" description="Helical" evidence="6">
    <location>
        <begin position="184"/>
        <end position="204"/>
    </location>
</feature>
<evidence type="ECO:0000256" key="5">
    <source>
        <dbReference type="ARBA" id="ARBA00023136"/>
    </source>
</evidence>
<feature type="domain" description="EamA" evidence="7">
    <location>
        <begin position="2"/>
        <end position="134"/>
    </location>
</feature>
<keyword evidence="3 6" id="KW-0812">Transmembrane</keyword>
<feature type="domain" description="EamA" evidence="7">
    <location>
        <begin position="157"/>
        <end position="294"/>
    </location>
</feature>
<reference evidence="8" key="1">
    <citation type="submission" date="2020-07" db="EMBL/GenBank/DDBJ databases">
        <title>Severe corrosion of carbon steel in oil field produced water can be linked to methanogenic archaea containing a special type of NiFe hydrogenase.</title>
        <authorList>
            <person name="Lahme S."/>
            <person name="Mand J."/>
            <person name="Longwell J."/>
            <person name="Smith R."/>
            <person name="Enning D."/>
        </authorList>
    </citation>
    <scope>NUCLEOTIDE SEQUENCE</scope>
    <source>
        <strain evidence="8">MIC098Bin6</strain>
    </source>
</reference>
<dbReference type="SUPFAM" id="SSF103481">
    <property type="entry name" value="Multidrug resistance efflux transporter EmrE"/>
    <property type="match status" value="2"/>
</dbReference>
<sequence length="296" mass="31807">MLGSLFALGSAFFWAGAVILFKKSGETFSPISLNIYKSIVGLLLVSATMLLLGIPFFPEQPLNSWLLLSLSGFLGITLADLFFFMALNRLGAGMAAIVECLYLPCVLFFSFVLLDEHLGPGGILGGLLVLAAVLAGSFQKKDLTLTPGLAPASRVPAIIAGVFAMIFLALGIVIIKEILTHTDVFWATLVRLGAAIVTLMILVICHPGRKRFLSELKWSRSWLVALPASICGNYIALVLWVAGMKYTTASRAAILNQMSTIFIFILAAVFLKEKITVNKGVAIFMAISGALLTIFT</sequence>
<dbReference type="InterPro" id="IPR037185">
    <property type="entry name" value="EmrE-like"/>
</dbReference>
<proteinExistence type="predicted"/>
<feature type="transmembrane region" description="Helical" evidence="6">
    <location>
        <begin position="65"/>
        <end position="87"/>
    </location>
</feature>
<keyword evidence="4 6" id="KW-1133">Transmembrane helix</keyword>
<keyword evidence="2" id="KW-1003">Cell membrane</keyword>
<evidence type="ECO:0000313" key="8">
    <source>
        <dbReference type="EMBL" id="MBG0779717.1"/>
    </source>
</evidence>
<evidence type="ECO:0000313" key="9">
    <source>
        <dbReference type="Proteomes" id="UP000706172"/>
    </source>
</evidence>
<dbReference type="PANTHER" id="PTHR32322:SF18">
    <property type="entry name" value="S-ADENOSYLMETHIONINE_S-ADENOSYLHOMOCYSTEINE TRANSPORTER"/>
    <property type="match status" value="1"/>
</dbReference>
<evidence type="ECO:0000256" key="1">
    <source>
        <dbReference type="ARBA" id="ARBA00004651"/>
    </source>
</evidence>
<dbReference type="PANTHER" id="PTHR32322">
    <property type="entry name" value="INNER MEMBRANE TRANSPORTER"/>
    <property type="match status" value="1"/>
</dbReference>
<feature type="transmembrane region" description="Helical" evidence="6">
    <location>
        <begin position="224"/>
        <end position="242"/>
    </location>
</feature>
<evidence type="ECO:0000256" key="4">
    <source>
        <dbReference type="ARBA" id="ARBA00022989"/>
    </source>
</evidence>
<organism evidence="8 9">
    <name type="scientific">Desulfotignum balticum</name>
    <dbReference type="NCBI Taxonomy" id="115781"/>
    <lineage>
        <taxon>Bacteria</taxon>
        <taxon>Pseudomonadati</taxon>
        <taxon>Thermodesulfobacteriota</taxon>
        <taxon>Desulfobacteria</taxon>
        <taxon>Desulfobacterales</taxon>
        <taxon>Desulfobacteraceae</taxon>
        <taxon>Desulfotignum</taxon>
    </lineage>
</organism>
<dbReference type="AlphaFoldDB" id="A0A931GE43"/>
<name>A0A931GE43_9BACT</name>
<comment type="caution">
    <text evidence="8">The sequence shown here is derived from an EMBL/GenBank/DDBJ whole genome shotgun (WGS) entry which is preliminary data.</text>
</comment>
<dbReference type="Pfam" id="PF00892">
    <property type="entry name" value="EamA"/>
    <property type="match status" value="2"/>
</dbReference>
<dbReference type="EMBL" id="JACCQK010000417">
    <property type="protein sequence ID" value="MBG0779717.1"/>
    <property type="molecule type" value="Genomic_DNA"/>
</dbReference>
<keyword evidence="5 6" id="KW-0472">Membrane</keyword>
<dbReference type="Proteomes" id="UP000706172">
    <property type="component" value="Unassembled WGS sequence"/>
</dbReference>
<dbReference type="InterPro" id="IPR050638">
    <property type="entry name" value="AA-Vitamin_Transporters"/>
</dbReference>
<evidence type="ECO:0000256" key="2">
    <source>
        <dbReference type="ARBA" id="ARBA00022475"/>
    </source>
</evidence>